<proteinExistence type="predicted"/>
<comment type="caution">
    <text evidence="2">The sequence shown here is derived from an EMBL/GenBank/DDBJ whole genome shotgun (WGS) entry which is preliminary data.</text>
</comment>
<evidence type="ECO:0000313" key="2">
    <source>
        <dbReference type="EMBL" id="CCE30677.1"/>
    </source>
</evidence>
<name>M1VW54_CLAP2</name>
<organism evidence="2 3">
    <name type="scientific">Claviceps purpurea (strain 20.1)</name>
    <name type="common">Ergot fungus</name>
    <name type="synonym">Sphacelia segetum</name>
    <dbReference type="NCBI Taxonomy" id="1111077"/>
    <lineage>
        <taxon>Eukaryota</taxon>
        <taxon>Fungi</taxon>
        <taxon>Dikarya</taxon>
        <taxon>Ascomycota</taxon>
        <taxon>Pezizomycotina</taxon>
        <taxon>Sordariomycetes</taxon>
        <taxon>Hypocreomycetidae</taxon>
        <taxon>Hypocreales</taxon>
        <taxon>Clavicipitaceae</taxon>
        <taxon>Claviceps</taxon>
    </lineage>
</organism>
<accession>M1VW54</accession>
<feature type="domain" description="MULE transposase" evidence="1">
    <location>
        <begin position="1"/>
        <end position="95"/>
    </location>
</feature>
<dbReference type="PANTHER" id="PTHR47718">
    <property type="entry name" value="OS01G0519700 PROTEIN"/>
    <property type="match status" value="1"/>
</dbReference>
<dbReference type="STRING" id="1111077.M1VW54"/>
<dbReference type="AlphaFoldDB" id="M1VW54"/>
<evidence type="ECO:0000259" key="1">
    <source>
        <dbReference type="Pfam" id="PF10551"/>
    </source>
</evidence>
<protein>
    <recommendedName>
        <fullName evidence="1">MULE transposase domain-containing protein</fullName>
    </recommendedName>
</protein>
<dbReference type="Proteomes" id="UP000016801">
    <property type="component" value="Unassembled WGS sequence"/>
</dbReference>
<dbReference type="InterPro" id="IPR018289">
    <property type="entry name" value="MULE_transposase_dom"/>
</dbReference>
<dbReference type="VEuPathDB" id="FungiDB:CPUR_04526"/>
<keyword evidence="3" id="KW-1185">Reference proteome</keyword>
<dbReference type="eggNOG" id="ENOG502QQB8">
    <property type="taxonomic scope" value="Eukaryota"/>
</dbReference>
<evidence type="ECO:0000313" key="3">
    <source>
        <dbReference type="Proteomes" id="UP000016801"/>
    </source>
</evidence>
<dbReference type="HOGENOM" id="CLU_013727_4_0_1"/>
<dbReference type="Pfam" id="PF10551">
    <property type="entry name" value="MULE"/>
    <property type="match status" value="1"/>
</dbReference>
<dbReference type="PANTHER" id="PTHR47718:SF3">
    <property type="entry name" value="PROTEIN FAR1-RELATED SEQUENCE 5-LIKE"/>
    <property type="match status" value="1"/>
</dbReference>
<gene>
    <name evidence="2" type="ORF">CPUR_04526</name>
</gene>
<sequence length="234" mass="26985">MDNTYKVNRFKMPLMQVIGVSAVATNFSVAFGLAAREDTDAYMWFLQQLRSSQESAQIRAPEVIVTDFEAALKKSLRHIFPNCQQQICTWHILKNVVLNIKKKWIGSLEGCEIVEADGIRDAWLAVMRAPNETQFLEIIDYLDTTYIPWREQFADFAVKKYLNFGVTVTSRVESSHHALKARLKHPYVDLYELQTAIWDMIQARKSQLAVDFDVGVSSRKVFWDDYPVVQNLIS</sequence>
<reference evidence="2 3" key="1">
    <citation type="journal article" date="2013" name="PLoS Genet.">
        <title>Plant-symbiotic fungi as chemical engineers: Multi-genome analysis of the Clavicipitaceae reveals dynamics of alkaloid loci.</title>
        <authorList>
            <person name="Schardl C.L."/>
            <person name="Young C.A."/>
            <person name="Hesse U."/>
            <person name="Amyotte S.G."/>
            <person name="Andreeva K."/>
            <person name="Calie P.J."/>
            <person name="Fleetwood D.J."/>
            <person name="Haws D.C."/>
            <person name="Moore N."/>
            <person name="Oeser B."/>
            <person name="Panaccione D.G."/>
            <person name="Schweri K.K."/>
            <person name="Voisey C.R."/>
            <person name="Farman M.L."/>
            <person name="Jaromczyk J.W."/>
            <person name="Roe B.A."/>
            <person name="O'Sullivan D.M."/>
            <person name="Scott B."/>
            <person name="Tudzynski P."/>
            <person name="An Z."/>
            <person name="Arnaoudova E.G."/>
            <person name="Bullock C.T."/>
            <person name="Charlton N.D."/>
            <person name="Chen L."/>
            <person name="Cox M."/>
            <person name="Dinkins R.D."/>
            <person name="Florea S."/>
            <person name="Glenn A.E."/>
            <person name="Gordon A."/>
            <person name="Gueldener U."/>
            <person name="Harris D.R."/>
            <person name="Hollin W."/>
            <person name="Jaromczyk J."/>
            <person name="Johnson R.D."/>
            <person name="Khan A.K."/>
            <person name="Leistner E."/>
            <person name="Leuchtmann A."/>
            <person name="Li C."/>
            <person name="Liu J."/>
            <person name="Liu J."/>
            <person name="Liu M."/>
            <person name="Mace W."/>
            <person name="Machado C."/>
            <person name="Nagabhyru P."/>
            <person name="Pan J."/>
            <person name="Schmid J."/>
            <person name="Sugawara K."/>
            <person name="Steiner U."/>
            <person name="Takach J.E."/>
            <person name="Tanaka E."/>
            <person name="Webb J.S."/>
            <person name="Wilson E.V."/>
            <person name="Wiseman J.L."/>
            <person name="Yoshida R."/>
            <person name="Zeng Z."/>
        </authorList>
    </citation>
    <scope>NUCLEOTIDE SEQUENCE [LARGE SCALE GENOMIC DNA]</scope>
    <source>
        <strain evidence="2 3">20.1</strain>
    </source>
</reference>
<dbReference type="EMBL" id="CAGA01000024">
    <property type="protein sequence ID" value="CCE30677.1"/>
    <property type="molecule type" value="Genomic_DNA"/>
</dbReference>
<dbReference type="OrthoDB" id="4922674at2759"/>